<sequence length="101" mass="10969">MSRTPDMLDASLAHEIEEARKLLEVMGDELSGDIDVITKHCTSLQTIDIVMQILGHIANVVRADDRQDAVDGIGMHDLKMKLLPAAIEATRESNAACDKAA</sequence>
<dbReference type="EMBL" id="JAMSHT010000001">
    <property type="protein sequence ID" value="MCM8556225.1"/>
    <property type="molecule type" value="Genomic_DNA"/>
</dbReference>
<name>A0A9X2J1Q6_9SPHN</name>
<dbReference type="RefSeq" id="WP_252111237.1">
    <property type="nucleotide sequence ID" value="NZ_JAMSHT010000001.1"/>
</dbReference>
<evidence type="ECO:0000313" key="1">
    <source>
        <dbReference type="EMBL" id="MCM8556225.1"/>
    </source>
</evidence>
<proteinExistence type="predicted"/>
<gene>
    <name evidence="1" type="ORF">NDO55_00120</name>
</gene>
<dbReference type="AlphaFoldDB" id="A0A9X2J1Q6"/>
<dbReference type="Proteomes" id="UP001155128">
    <property type="component" value="Unassembled WGS sequence"/>
</dbReference>
<protein>
    <submittedName>
        <fullName evidence="1">Uncharacterized protein</fullName>
    </submittedName>
</protein>
<comment type="caution">
    <text evidence="1">The sequence shown here is derived from an EMBL/GenBank/DDBJ whole genome shotgun (WGS) entry which is preliminary data.</text>
</comment>
<reference evidence="1" key="1">
    <citation type="submission" date="2022-06" db="EMBL/GenBank/DDBJ databases">
        <title>Sphingomicrobium sedimins sp. nov., a marine bacterium isolated from tidal flat.</title>
        <authorList>
            <person name="Kim C.-H."/>
            <person name="Yoo Y."/>
            <person name="Kim J.-J."/>
        </authorList>
    </citation>
    <scope>NUCLEOTIDE SEQUENCE</scope>
    <source>
        <strain evidence="1">GRR-S6-50</strain>
    </source>
</reference>
<organism evidence="1 2">
    <name type="scientific">Sphingomicrobium sediminis</name>
    <dbReference type="NCBI Taxonomy" id="2950949"/>
    <lineage>
        <taxon>Bacteria</taxon>
        <taxon>Pseudomonadati</taxon>
        <taxon>Pseudomonadota</taxon>
        <taxon>Alphaproteobacteria</taxon>
        <taxon>Sphingomonadales</taxon>
        <taxon>Sphingomonadaceae</taxon>
        <taxon>Sphingomicrobium</taxon>
    </lineage>
</organism>
<evidence type="ECO:0000313" key="2">
    <source>
        <dbReference type="Proteomes" id="UP001155128"/>
    </source>
</evidence>
<keyword evidence="2" id="KW-1185">Reference proteome</keyword>
<accession>A0A9X2J1Q6</accession>